<name>A0A6C0AX48_9ZZZZ</name>
<sequence length="108" mass="13333">MKSQIFKNQISKQVLFDLLDKICIKNEKCYFLNKTSYKKGEYEKLLEPFYEVILPYYYKSKQFYVTRKHNYSSFITIIRQICKINNIHYTSKITYSRSSYDIIYYIYF</sequence>
<protein>
    <submittedName>
        <fullName evidence="1">Uncharacterized protein</fullName>
    </submittedName>
</protein>
<evidence type="ECO:0000313" key="1">
    <source>
        <dbReference type="EMBL" id="QHS84414.1"/>
    </source>
</evidence>
<organism evidence="1">
    <name type="scientific">viral metagenome</name>
    <dbReference type="NCBI Taxonomy" id="1070528"/>
    <lineage>
        <taxon>unclassified sequences</taxon>
        <taxon>metagenomes</taxon>
        <taxon>organismal metagenomes</taxon>
    </lineage>
</organism>
<accession>A0A6C0AX48</accession>
<proteinExistence type="predicted"/>
<dbReference type="AlphaFoldDB" id="A0A6C0AX48"/>
<reference evidence="1" key="1">
    <citation type="journal article" date="2020" name="Nature">
        <title>Giant virus diversity and host interactions through global metagenomics.</title>
        <authorList>
            <person name="Schulz F."/>
            <person name="Roux S."/>
            <person name="Paez-Espino D."/>
            <person name="Jungbluth S."/>
            <person name="Walsh D.A."/>
            <person name="Denef V.J."/>
            <person name="McMahon K.D."/>
            <person name="Konstantinidis K.T."/>
            <person name="Eloe-Fadrosh E.A."/>
            <person name="Kyrpides N.C."/>
            <person name="Woyke T."/>
        </authorList>
    </citation>
    <scope>NUCLEOTIDE SEQUENCE</scope>
    <source>
        <strain evidence="1">GVMAG-S-ERX556022-25</strain>
    </source>
</reference>
<dbReference type="EMBL" id="MN738808">
    <property type="protein sequence ID" value="QHS84414.1"/>
    <property type="molecule type" value="Genomic_DNA"/>
</dbReference>